<evidence type="ECO:0000256" key="4">
    <source>
        <dbReference type="RuleBase" id="RU003744"/>
    </source>
</evidence>
<dbReference type="Pfam" id="PF00497">
    <property type="entry name" value="SBP_bac_3"/>
    <property type="match status" value="1"/>
</dbReference>
<dbReference type="Proteomes" id="UP001498469">
    <property type="component" value="Unassembled WGS sequence"/>
</dbReference>
<dbReference type="PANTHER" id="PTHR35936:SF34">
    <property type="entry name" value="ABC TRANSPORTER EXTRACELLULAR-BINDING PROTEIN YCKB-RELATED"/>
    <property type="match status" value="1"/>
</dbReference>
<dbReference type="SMART" id="SM00062">
    <property type="entry name" value="PBPb"/>
    <property type="match status" value="1"/>
</dbReference>
<sequence>MFKMKIKFKLLTMAILSTVILTACGNTPTTDNSLTDIKAKKELVVGLDDNFPPMGFRDKSGQIVGFDIDIAKEVGKRMGVKVTFKPVEWDGIILSLNNKDIDLIWNGLTITDKRKEQIAFSNVYVQNKQIIIVNSKSTISKKSTLTDKTVGLQLGSSSETALAKDTTLSKSVKEIKKYSNNTEALLDLKAGRIDAVVVDEVVGRYYVSKKPGMYKVLNENLGVEDYGVGIRKNDTALTTEINKQLEAIKKDGTSNTISKKWFGKDIIYKK</sequence>
<keyword evidence="3 5" id="KW-0732">Signal</keyword>
<dbReference type="PANTHER" id="PTHR35936">
    <property type="entry name" value="MEMBRANE-BOUND LYTIC MUREIN TRANSGLYCOSYLASE F"/>
    <property type="match status" value="1"/>
</dbReference>
<organism evidence="7 8">
    <name type="scientific">Clostridium frigoriphilum</name>
    <dbReference type="NCBI Taxonomy" id="443253"/>
    <lineage>
        <taxon>Bacteria</taxon>
        <taxon>Bacillati</taxon>
        <taxon>Bacillota</taxon>
        <taxon>Clostridia</taxon>
        <taxon>Eubacteriales</taxon>
        <taxon>Clostridiaceae</taxon>
        <taxon>Clostridium</taxon>
    </lineage>
</organism>
<dbReference type="PROSITE" id="PS01039">
    <property type="entry name" value="SBP_BACTERIAL_3"/>
    <property type="match status" value="1"/>
</dbReference>
<dbReference type="InterPro" id="IPR001638">
    <property type="entry name" value="Solute-binding_3/MltF_N"/>
</dbReference>
<evidence type="ECO:0000313" key="7">
    <source>
        <dbReference type="EMBL" id="MEF2112729.1"/>
    </source>
</evidence>
<feature type="chain" id="PRO_5046552261" evidence="5">
    <location>
        <begin position="26"/>
        <end position="270"/>
    </location>
</feature>
<dbReference type="RefSeq" id="WP_216250931.1">
    <property type="nucleotide sequence ID" value="NZ_JAZHFS010000008.1"/>
</dbReference>
<evidence type="ECO:0000256" key="1">
    <source>
        <dbReference type="ARBA" id="ARBA00004196"/>
    </source>
</evidence>
<protein>
    <submittedName>
        <fullName evidence="7">Amino acid ABC transporter substrate-binding protein</fullName>
    </submittedName>
</protein>
<accession>A0ABU7UPG0</accession>
<dbReference type="InterPro" id="IPR018313">
    <property type="entry name" value="SBP_3_CS"/>
</dbReference>
<comment type="caution">
    <text evidence="7">The sequence shown here is derived from an EMBL/GenBank/DDBJ whole genome shotgun (WGS) entry which is preliminary data.</text>
</comment>
<name>A0ABU7UPG0_9CLOT</name>
<comment type="similarity">
    <text evidence="2 4">Belongs to the bacterial solute-binding protein 3 family.</text>
</comment>
<feature type="domain" description="Solute-binding protein family 3/N-terminal" evidence="6">
    <location>
        <begin position="42"/>
        <end position="265"/>
    </location>
</feature>
<dbReference type="CDD" id="cd00996">
    <property type="entry name" value="PBP2_AatB_like"/>
    <property type="match status" value="1"/>
</dbReference>
<evidence type="ECO:0000256" key="3">
    <source>
        <dbReference type="ARBA" id="ARBA00022729"/>
    </source>
</evidence>
<dbReference type="PROSITE" id="PS51257">
    <property type="entry name" value="PROKAR_LIPOPROTEIN"/>
    <property type="match status" value="1"/>
</dbReference>
<reference evidence="7 8" key="1">
    <citation type="submission" date="2023-11" db="EMBL/GenBank/DDBJ databases">
        <title>Draft genome sequence of a psychrophilic Clostridium strain from permafrost water brine.</title>
        <authorList>
            <person name="Shcherbakova V.A."/>
            <person name="Trubitsyn V.E."/>
            <person name="Zakharyuk A.G."/>
        </authorList>
    </citation>
    <scope>NUCLEOTIDE SEQUENCE [LARGE SCALE GENOMIC DNA]</scope>
    <source>
        <strain evidence="7 8">14F</strain>
    </source>
</reference>
<proteinExistence type="inferred from homology"/>
<feature type="signal peptide" evidence="5">
    <location>
        <begin position="1"/>
        <end position="25"/>
    </location>
</feature>
<dbReference type="EMBL" id="JAZHFS010000008">
    <property type="protein sequence ID" value="MEF2112729.1"/>
    <property type="molecule type" value="Genomic_DNA"/>
</dbReference>
<evidence type="ECO:0000256" key="5">
    <source>
        <dbReference type="SAM" id="SignalP"/>
    </source>
</evidence>
<evidence type="ECO:0000259" key="6">
    <source>
        <dbReference type="SMART" id="SM00062"/>
    </source>
</evidence>
<evidence type="ECO:0000256" key="2">
    <source>
        <dbReference type="ARBA" id="ARBA00010333"/>
    </source>
</evidence>
<evidence type="ECO:0000313" key="8">
    <source>
        <dbReference type="Proteomes" id="UP001498469"/>
    </source>
</evidence>
<keyword evidence="8" id="KW-1185">Reference proteome</keyword>
<comment type="subcellular location">
    <subcellularLocation>
        <location evidence="1">Cell envelope</location>
    </subcellularLocation>
</comment>
<gene>
    <name evidence="7" type="ORF">SJI18_10475</name>
</gene>